<dbReference type="OrthoDB" id="289738at2157"/>
<gene>
    <name evidence="1" type="ORF">SAMN04487947_2027</name>
</gene>
<evidence type="ECO:0000313" key="2">
    <source>
        <dbReference type="Proteomes" id="UP000198531"/>
    </source>
</evidence>
<dbReference type="STRING" id="553469.SAMN04487947_2027"/>
<name>A0A1I6HGM0_9EURY</name>
<dbReference type="RefSeq" id="WP_089807249.1">
    <property type="nucleotide sequence ID" value="NZ_FOYT01000002.1"/>
</dbReference>
<reference evidence="2" key="1">
    <citation type="submission" date="2016-10" db="EMBL/GenBank/DDBJ databases">
        <authorList>
            <person name="Varghese N."/>
            <person name="Submissions S."/>
        </authorList>
    </citation>
    <scope>NUCLEOTIDE SEQUENCE [LARGE SCALE GENOMIC DNA]</scope>
    <source>
        <strain evidence="2">CGMCC 1.7736</strain>
    </source>
</reference>
<sequence length="350" mass="39162">MSDSEGASGDSVADLSSFDFSGLETRSGNLRASKLPHAHDPEGLQWELVGNETSEGESLALDVESRGRLVGRNWDELELNFEVTVTDDLYDTVVPSDEDGSHAILGIVYFCRSTILRDVSETVTVDGADTYELSVTLQKEDLRDSVVLNPALARSDSTGTDENYATNEGHRMAEGDLWTIELDHVGSLGSLLQPREKKFSEDDDFPDEDHLVFVDFERNPPRIFVNSDHERIVACLNSDSNQGWEASAREVLYNHIESQIWPQLILEAAAGISDDGDVPEEEWKRAVIEKFREPLYGEEIDYEDAVTNLREDTSSPERVRRLIQDIDDAVQTKTNPPSDAMSLLNLIDRR</sequence>
<proteinExistence type="predicted"/>
<evidence type="ECO:0000313" key="1">
    <source>
        <dbReference type="EMBL" id="SFR53397.1"/>
    </source>
</evidence>
<organism evidence="1 2">
    <name type="scientific">Halogeometricum rufum</name>
    <dbReference type="NCBI Taxonomy" id="553469"/>
    <lineage>
        <taxon>Archaea</taxon>
        <taxon>Methanobacteriati</taxon>
        <taxon>Methanobacteriota</taxon>
        <taxon>Stenosarchaea group</taxon>
        <taxon>Halobacteria</taxon>
        <taxon>Halobacteriales</taxon>
        <taxon>Haloferacaceae</taxon>
        <taxon>Halogeometricum</taxon>
    </lineage>
</organism>
<dbReference type="Proteomes" id="UP000198531">
    <property type="component" value="Unassembled WGS sequence"/>
</dbReference>
<keyword evidence="2" id="KW-1185">Reference proteome</keyword>
<protein>
    <submittedName>
        <fullName evidence="1">Uncharacterized protein</fullName>
    </submittedName>
</protein>
<dbReference type="AlphaFoldDB" id="A0A1I6HGM0"/>
<dbReference type="EMBL" id="FOYT01000002">
    <property type="protein sequence ID" value="SFR53397.1"/>
    <property type="molecule type" value="Genomic_DNA"/>
</dbReference>
<accession>A0A1I6HGM0</accession>